<dbReference type="CDD" id="cd20175">
    <property type="entry name" value="ThyX"/>
    <property type="match status" value="1"/>
</dbReference>
<dbReference type="PANTHER" id="PTHR34934:SF1">
    <property type="entry name" value="FLAVIN-DEPENDENT THYMIDYLATE SYNTHASE"/>
    <property type="match status" value="1"/>
</dbReference>
<proteinExistence type="predicted"/>
<dbReference type="InterPro" id="IPR003669">
    <property type="entry name" value="Thymidylate_synthase_ThyX"/>
</dbReference>
<dbReference type="PANTHER" id="PTHR34934">
    <property type="entry name" value="FLAVIN-DEPENDENT THYMIDYLATE SYNTHASE"/>
    <property type="match status" value="1"/>
</dbReference>
<dbReference type="GO" id="GO:0006231">
    <property type="term" value="P:dTMP biosynthetic process"/>
    <property type="evidence" value="ECO:0007669"/>
    <property type="project" value="UniProtKB-UniRule"/>
</dbReference>
<accession>A0A7W0CAH9</accession>
<keyword evidence="2" id="KW-0489">Methyltransferase</keyword>
<dbReference type="InterPro" id="IPR036098">
    <property type="entry name" value="Thymidylate_synthase_ThyX_sf"/>
</dbReference>
<reference evidence="2 3" key="1">
    <citation type="submission" date="2020-07" db="EMBL/GenBank/DDBJ databases">
        <title>Genomic Encyclopedia of Type Strains, Phase IV (KMG-IV): sequencing the most valuable type-strain genomes for metagenomic binning, comparative biology and taxonomic classification.</title>
        <authorList>
            <person name="Goeker M."/>
        </authorList>
    </citation>
    <scope>NUCLEOTIDE SEQUENCE [LARGE SCALE GENOMIC DNA]</scope>
    <source>
        <strain evidence="2 3">DSM 17721</strain>
    </source>
</reference>
<dbReference type="EMBL" id="JACDUS010000006">
    <property type="protein sequence ID" value="MBA2882084.1"/>
    <property type="molecule type" value="Genomic_DNA"/>
</dbReference>
<name>A0A7W0CAH9_9BACT</name>
<protein>
    <recommendedName>
        <fullName evidence="1">FAD-dependent thymidylate synthase</fullName>
        <ecNumber evidence="1">2.1.1.148</ecNumber>
    </recommendedName>
</protein>
<dbReference type="NCBIfam" id="TIGR02170">
    <property type="entry name" value="thyX"/>
    <property type="match status" value="1"/>
</dbReference>
<comment type="caution">
    <text evidence="2">The sequence shown here is derived from an EMBL/GenBank/DDBJ whole genome shotgun (WGS) entry which is preliminary data.</text>
</comment>
<dbReference type="Pfam" id="PF02511">
    <property type="entry name" value="Thy1"/>
    <property type="match status" value="1"/>
</dbReference>
<organism evidence="2 3">
    <name type="scientific">Desulfosalsimonas propionicica</name>
    <dbReference type="NCBI Taxonomy" id="332175"/>
    <lineage>
        <taxon>Bacteria</taxon>
        <taxon>Pseudomonadati</taxon>
        <taxon>Thermodesulfobacteriota</taxon>
        <taxon>Desulfobacteria</taxon>
        <taxon>Desulfobacterales</taxon>
        <taxon>Desulfosalsimonadaceae</taxon>
        <taxon>Desulfosalsimonas</taxon>
    </lineage>
</organism>
<dbReference type="EC" id="2.1.1.148" evidence="1"/>
<dbReference type="GO" id="GO:0070402">
    <property type="term" value="F:NADPH binding"/>
    <property type="evidence" value="ECO:0007669"/>
    <property type="project" value="TreeGrafter"/>
</dbReference>
<keyword evidence="3" id="KW-1185">Reference proteome</keyword>
<evidence type="ECO:0000313" key="2">
    <source>
        <dbReference type="EMBL" id="MBA2882084.1"/>
    </source>
</evidence>
<keyword evidence="2" id="KW-0808">Transferase</keyword>
<sequence>MKIIAPSYEILYMPDSNDVLKYIELAGRTCYKSEGKITPDSAIDFVKKLMKSGHHSVIEHVYITVRFICDRGVSHELVRHRLASYSQESTRYANYSKTKFSNEITVIKPPFWEEGSKEYNIWMETMHTAEKAYMNLIKNGARPEQARSVLPNSLKTEIVMTCNIREWRHVFSLRCSAAAHPQMREIMLPLLKELQGCMPVIFEDLPIEEK</sequence>
<gene>
    <name evidence="2" type="ORF">HNR65_002418</name>
</gene>
<dbReference type="GO" id="GO:0032259">
    <property type="term" value="P:methylation"/>
    <property type="evidence" value="ECO:0007669"/>
    <property type="project" value="UniProtKB-KW"/>
</dbReference>
<dbReference type="RefSeq" id="WP_181551729.1">
    <property type="nucleotide sequence ID" value="NZ_JACDUS010000006.1"/>
</dbReference>
<evidence type="ECO:0000313" key="3">
    <source>
        <dbReference type="Proteomes" id="UP000525298"/>
    </source>
</evidence>
<dbReference type="AlphaFoldDB" id="A0A7W0CAH9"/>
<dbReference type="Proteomes" id="UP000525298">
    <property type="component" value="Unassembled WGS sequence"/>
</dbReference>
<dbReference type="Gene3D" id="3.30.1360.170">
    <property type="match status" value="1"/>
</dbReference>
<dbReference type="GO" id="GO:0004799">
    <property type="term" value="F:thymidylate synthase activity"/>
    <property type="evidence" value="ECO:0007669"/>
    <property type="project" value="TreeGrafter"/>
</dbReference>
<dbReference type="PROSITE" id="PS51331">
    <property type="entry name" value="THYX"/>
    <property type="match status" value="1"/>
</dbReference>
<dbReference type="GO" id="GO:0050797">
    <property type="term" value="F:thymidylate synthase (FAD) activity"/>
    <property type="evidence" value="ECO:0007669"/>
    <property type="project" value="UniProtKB-UniRule"/>
</dbReference>
<dbReference type="SUPFAM" id="SSF69796">
    <property type="entry name" value="Thymidylate synthase-complementing protein Thy1"/>
    <property type="match status" value="1"/>
</dbReference>
<dbReference type="GO" id="GO:0050660">
    <property type="term" value="F:flavin adenine dinucleotide binding"/>
    <property type="evidence" value="ECO:0007669"/>
    <property type="project" value="UniProtKB-UniRule"/>
</dbReference>
<evidence type="ECO:0000256" key="1">
    <source>
        <dbReference type="NCBIfam" id="TIGR02170"/>
    </source>
</evidence>